<name>A0AAE7RXQ1_9CAUD</name>
<feature type="transmembrane region" description="Helical" evidence="1">
    <location>
        <begin position="12"/>
        <end position="32"/>
    </location>
</feature>
<dbReference type="EMBL" id="MZ130500">
    <property type="protein sequence ID" value="QWM91426.1"/>
    <property type="molecule type" value="Genomic_DNA"/>
</dbReference>
<feature type="transmembrane region" description="Helical" evidence="1">
    <location>
        <begin position="52"/>
        <end position="69"/>
    </location>
</feature>
<proteinExistence type="predicted"/>
<keyword evidence="3" id="KW-1185">Reference proteome</keyword>
<dbReference type="RefSeq" id="YP_010510366.1">
    <property type="nucleotide sequence ID" value="NC_067218.1"/>
</dbReference>
<accession>A0AAE7RXQ1</accession>
<dbReference type="KEGG" id="vg:75687883"/>
<evidence type="ECO:0000313" key="3">
    <source>
        <dbReference type="Proteomes" id="UP000828083"/>
    </source>
</evidence>
<reference evidence="2 3" key="1">
    <citation type="submission" date="2021-04" db="EMBL/GenBank/DDBJ databases">
        <authorList>
            <person name="Shkoporov A.N."/>
            <person name="Stockdale S.R."/>
            <person name="Guerin E."/>
            <person name="Ross R.P."/>
            <person name="Hill C."/>
        </authorList>
    </citation>
    <scope>NUCLEOTIDE SEQUENCE [LARGE SCALE GENOMIC DNA]</scope>
    <source>
        <strain evidence="3">cr23_1</strain>
    </source>
</reference>
<evidence type="ECO:0000256" key="1">
    <source>
        <dbReference type="SAM" id="Phobius"/>
    </source>
</evidence>
<organism evidence="2 3">
    <name type="scientific">uncultured phage cr23_1</name>
    <dbReference type="NCBI Taxonomy" id="2986419"/>
    <lineage>
        <taxon>Viruses</taxon>
        <taxon>Duplodnaviria</taxon>
        <taxon>Heunggongvirae</taxon>
        <taxon>Uroviricota</taxon>
        <taxon>Caudoviricetes</taxon>
        <taxon>Crassvirales</taxon>
        <taxon>Suoliviridae</taxon>
        <taxon>Uncouvirinae</taxon>
        <taxon>Aurodevirus</taxon>
        <taxon>Aurodevirus hiberniae</taxon>
    </lineage>
</organism>
<gene>
    <name evidence="2" type="primary">gp_78099</name>
</gene>
<protein>
    <submittedName>
        <fullName evidence="2">Uncharacterized protein</fullName>
    </submittedName>
</protein>
<keyword evidence="1" id="KW-1133">Transmembrane helix</keyword>
<keyword evidence="1" id="KW-0812">Transmembrane</keyword>
<dbReference type="GeneID" id="75687883"/>
<evidence type="ECO:0000313" key="2">
    <source>
        <dbReference type="EMBL" id="QWM91426.1"/>
    </source>
</evidence>
<dbReference type="Proteomes" id="UP000828083">
    <property type="component" value="Segment"/>
</dbReference>
<sequence>MKNSIKNNIFGAVVYFTTALLLNSSTSLLMLFVKENSDRCHYYNGKWNKKDLAIGISSIVLGSIAKYFITLI</sequence>
<keyword evidence="1" id="KW-0472">Membrane</keyword>